<dbReference type="InterPro" id="IPR036855">
    <property type="entry name" value="Znf_CCCH_sf"/>
</dbReference>
<dbReference type="PROSITE" id="PS50103">
    <property type="entry name" value="ZF_C3H1"/>
    <property type="match status" value="1"/>
</dbReference>
<dbReference type="PANTHER" id="PTHR14089">
    <property type="entry name" value="PRE-MRNA-SPLICING FACTOR RBM22"/>
    <property type="match status" value="1"/>
</dbReference>
<evidence type="ECO:0000256" key="2">
    <source>
        <dbReference type="ARBA" id="ARBA00022771"/>
    </source>
</evidence>
<dbReference type="EMBL" id="CAKOAT010848487">
    <property type="protein sequence ID" value="CAH8389660.1"/>
    <property type="molecule type" value="Genomic_DNA"/>
</dbReference>
<sequence>METRGESIRMLQRTSPYYKRSRAHICSFFIRGECTRGDECPYRHEMPETRKLSQQNIKDQFYAYGEIESIRTLAEKAAEELSNKLVINGQRLKISRGRSQVPKTDPDGNLQQQGGVAHSEFLPRAVISQQHSQPPQPHQDRPFYPSMDPQRMGDNRGASSSSYTMPPHSHYPPYQPFGWYMQPPYQPFGGYMQPPYQQYPPYPPQATHSHSQQPGLGPRL</sequence>
<comment type="caution">
    <text evidence="8">The sequence shown here is derived from an EMBL/GenBank/DDBJ whole genome shotgun (WGS) entry which is preliminary data.</text>
</comment>
<feature type="zinc finger region" description="C3H1-type" evidence="5">
    <location>
        <begin position="20"/>
        <end position="47"/>
    </location>
</feature>
<keyword evidence="3 5" id="KW-0862">Zinc</keyword>
<evidence type="ECO:0000313" key="9">
    <source>
        <dbReference type="Proteomes" id="UP001642260"/>
    </source>
</evidence>
<organism evidence="8 9">
    <name type="scientific">Eruca vesicaria subsp. sativa</name>
    <name type="common">Garden rocket</name>
    <name type="synonym">Eruca sativa</name>
    <dbReference type="NCBI Taxonomy" id="29727"/>
    <lineage>
        <taxon>Eukaryota</taxon>
        <taxon>Viridiplantae</taxon>
        <taxon>Streptophyta</taxon>
        <taxon>Embryophyta</taxon>
        <taxon>Tracheophyta</taxon>
        <taxon>Spermatophyta</taxon>
        <taxon>Magnoliopsida</taxon>
        <taxon>eudicotyledons</taxon>
        <taxon>Gunneridae</taxon>
        <taxon>Pentapetalae</taxon>
        <taxon>rosids</taxon>
        <taxon>malvids</taxon>
        <taxon>Brassicales</taxon>
        <taxon>Brassicaceae</taxon>
        <taxon>Brassiceae</taxon>
        <taxon>Eruca</taxon>
    </lineage>
</organism>
<keyword evidence="4" id="KW-0694">RNA-binding</keyword>
<dbReference type="SMART" id="SM00356">
    <property type="entry name" value="ZnF_C3H1"/>
    <property type="match status" value="1"/>
</dbReference>
<dbReference type="SUPFAM" id="SSF90229">
    <property type="entry name" value="CCCH zinc finger"/>
    <property type="match status" value="1"/>
</dbReference>
<evidence type="ECO:0000259" key="7">
    <source>
        <dbReference type="PROSITE" id="PS50103"/>
    </source>
</evidence>
<dbReference type="InterPro" id="IPR039171">
    <property type="entry name" value="Cwc2/Slt11"/>
</dbReference>
<evidence type="ECO:0000256" key="4">
    <source>
        <dbReference type="ARBA" id="ARBA00022884"/>
    </source>
</evidence>
<dbReference type="GO" id="GO:0008270">
    <property type="term" value="F:zinc ion binding"/>
    <property type="evidence" value="ECO:0007669"/>
    <property type="project" value="UniProtKB-KW"/>
</dbReference>
<dbReference type="AlphaFoldDB" id="A0ABC8M1H7"/>
<feature type="region of interest" description="Disordered" evidence="6">
    <location>
        <begin position="128"/>
        <end position="167"/>
    </location>
</feature>
<name>A0ABC8M1H7_ERUVS</name>
<dbReference type="GO" id="GO:0003723">
    <property type="term" value="F:RNA binding"/>
    <property type="evidence" value="ECO:0007669"/>
    <property type="project" value="UniProtKB-KW"/>
</dbReference>
<reference evidence="8 9" key="1">
    <citation type="submission" date="2022-03" db="EMBL/GenBank/DDBJ databases">
        <authorList>
            <person name="Macdonald S."/>
            <person name="Ahmed S."/>
            <person name="Newling K."/>
        </authorList>
    </citation>
    <scope>NUCLEOTIDE SEQUENCE [LARGE SCALE GENOMIC DNA]</scope>
</reference>
<dbReference type="Proteomes" id="UP001642260">
    <property type="component" value="Unassembled WGS sequence"/>
</dbReference>
<evidence type="ECO:0000256" key="5">
    <source>
        <dbReference type="PROSITE-ProRule" id="PRU00723"/>
    </source>
</evidence>
<protein>
    <recommendedName>
        <fullName evidence="7">C3H1-type domain-containing protein</fullName>
    </recommendedName>
</protein>
<evidence type="ECO:0000256" key="1">
    <source>
        <dbReference type="ARBA" id="ARBA00022723"/>
    </source>
</evidence>
<dbReference type="InterPro" id="IPR000571">
    <property type="entry name" value="Znf_CCCH"/>
</dbReference>
<accession>A0ABC8M1H7</accession>
<evidence type="ECO:0000256" key="3">
    <source>
        <dbReference type="ARBA" id="ARBA00022833"/>
    </source>
</evidence>
<dbReference type="InterPro" id="IPR032297">
    <property type="entry name" value="Torus"/>
</dbReference>
<feature type="domain" description="C3H1-type" evidence="7">
    <location>
        <begin position="20"/>
        <end position="47"/>
    </location>
</feature>
<dbReference type="Gene3D" id="4.10.1000.10">
    <property type="entry name" value="Zinc finger, CCCH-type"/>
    <property type="match status" value="1"/>
</dbReference>
<proteinExistence type="predicted"/>
<keyword evidence="9" id="KW-1185">Reference proteome</keyword>
<dbReference type="Pfam" id="PF16131">
    <property type="entry name" value="Torus"/>
    <property type="match status" value="1"/>
</dbReference>
<feature type="region of interest" description="Disordered" evidence="6">
    <location>
        <begin position="190"/>
        <end position="220"/>
    </location>
</feature>
<dbReference type="PANTHER" id="PTHR14089:SF6">
    <property type="entry name" value="PRE-MRNA-SPLICING FACTOR RBM22"/>
    <property type="match status" value="1"/>
</dbReference>
<keyword evidence="1 5" id="KW-0479">Metal-binding</keyword>
<evidence type="ECO:0000313" key="8">
    <source>
        <dbReference type="EMBL" id="CAH8389660.1"/>
    </source>
</evidence>
<evidence type="ECO:0000256" key="6">
    <source>
        <dbReference type="SAM" id="MobiDB-lite"/>
    </source>
</evidence>
<keyword evidence="2 5" id="KW-0863">Zinc-finger</keyword>
<gene>
    <name evidence="8" type="ORF">ERUC_LOCUS42143</name>
</gene>